<feature type="region of interest" description="Disordered" evidence="13">
    <location>
        <begin position="1"/>
        <end position="30"/>
    </location>
</feature>
<feature type="domain" description="DEAD-box RNA helicase Q" evidence="16">
    <location>
        <begin position="155"/>
        <end position="183"/>
    </location>
</feature>
<feature type="domain" description="Helicase C-terminal" evidence="15">
    <location>
        <begin position="468"/>
        <end position="616"/>
    </location>
</feature>
<dbReference type="Pfam" id="PF00270">
    <property type="entry name" value="DEAD"/>
    <property type="match status" value="1"/>
</dbReference>
<evidence type="ECO:0000256" key="4">
    <source>
        <dbReference type="ARBA" id="ARBA00022741"/>
    </source>
</evidence>
<keyword evidence="3" id="KW-0690">Ribosome biogenesis</keyword>
<dbReference type="EMBL" id="ML119125">
    <property type="protein sequence ID" value="RPB12921.1"/>
    <property type="molecule type" value="Genomic_DNA"/>
</dbReference>
<dbReference type="PROSITE" id="PS51195">
    <property type="entry name" value="Q_MOTIF"/>
    <property type="match status" value="1"/>
</dbReference>
<keyword evidence="6 12" id="KW-0347">Helicase</keyword>
<comment type="similarity">
    <text evidence="12">Belongs to the DEAD box helicase family.</text>
</comment>
<dbReference type="GO" id="GO:0005524">
    <property type="term" value="F:ATP binding"/>
    <property type="evidence" value="ECO:0007669"/>
    <property type="project" value="UniProtKB-KW"/>
</dbReference>
<keyword evidence="8" id="KW-0694">RNA-binding</keyword>
<dbReference type="CDD" id="cd18787">
    <property type="entry name" value="SF2_C_DEAD"/>
    <property type="match status" value="1"/>
</dbReference>
<dbReference type="Pfam" id="PF00271">
    <property type="entry name" value="Helicase_C"/>
    <property type="match status" value="1"/>
</dbReference>
<evidence type="ECO:0000259" key="14">
    <source>
        <dbReference type="PROSITE" id="PS51192"/>
    </source>
</evidence>
<dbReference type="FunCoup" id="A0A3N4KX41">
    <property type="interactions" value="938"/>
</dbReference>
<gene>
    <name evidence="17" type="ORF">P167DRAFT_558540</name>
</gene>
<dbReference type="OrthoDB" id="4310724at2759"/>
<dbReference type="PROSITE" id="PS51194">
    <property type="entry name" value="HELICASE_CTER"/>
    <property type="match status" value="1"/>
</dbReference>
<evidence type="ECO:0000256" key="9">
    <source>
        <dbReference type="ARBA" id="ARBA00023242"/>
    </source>
</evidence>
<dbReference type="InterPro" id="IPR001650">
    <property type="entry name" value="Helicase_C-like"/>
</dbReference>
<evidence type="ECO:0000256" key="12">
    <source>
        <dbReference type="RuleBase" id="RU000492"/>
    </source>
</evidence>
<dbReference type="InterPro" id="IPR000629">
    <property type="entry name" value="RNA-helicase_DEAD-box_CS"/>
</dbReference>
<name>A0A3N4KX41_9PEZI</name>
<dbReference type="GO" id="GO:0003724">
    <property type="term" value="F:RNA helicase activity"/>
    <property type="evidence" value="ECO:0007669"/>
    <property type="project" value="UniProtKB-EC"/>
</dbReference>
<keyword evidence="5 12" id="KW-0378">Hydrolase</keyword>
<dbReference type="GO" id="GO:0010467">
    <property type="term" value="P:gene expression"/>
    <property type="evidence" value="ECO:0007669"/>
    <property type="project" value="UniProtKB-ARBA"/>
</dbReference>
<dbReference type="GO" id="GO:0003723">
    <property type="term" value="F:RNA binding"/>
    <property type="evidence" value="ECO:0007669"/>
    <property type="project" value="UniProtKB-KW"/>
</dbReference>
<dbReference type="Gene3D" id="3.40.50.300">
    <property type="entry name" value="P-loop containing nucleotide triphosphate hydrolases"/>
    <property type="match status" value="2"/>
</dbReference>
<accession>A0A3N4KX41</accession>
<evidence type="ECO:0000256" key="5">
    <source>
        <dbReference type="ARBA" id="ARBA00022801"/>
    </source>
</evidence>
<keyword evidence="18" id="KW-1185">Reference proteome</keyword>
<keyword evidence="9" id="KW-0539">Nucleus</keyword>
<comment type="catalytic activity">
    <reaction evidence="10">
        <text>ATP + H2O = ADP + phosphate + H(+)</text>
        <dbReference type="Rhea" id="RHEA:13065"/>
        <dbReference type="ChEBI" id="CHEBI:15377"/>
        <dbReference type="ChEBI" id="CHEBI:15378"/>
        <dbReference type="ChEBI" id="CHEBI:30616"/>
        <dbReference type="ChEBI" id="CHEBI:43474"/>
        <dbReference type="ChEBI" id="CHEBI:456216"/>
        <dbReference type="EC" id="3.6.4.13"/>
    </reaction>
</comment>
<evidence type="ECO:0000256" key="8">
    <source>
        <dbReference type="ARBA" id="ARBA00022884"/>
    </source>
</evidence>
<dbReference type="SMART" id="SM00490">
    <property type="entry name" value="HELICc"/>
    <property type="match status" value="1"/>
</dbReference>
<feature type="compositionally biased region" description="Basic residues" evidence="13">
    <location>
        <begin position="677"/>
        <end position="689"/>
    </location>
</feature>
<dbReference type="GO" id="GO:0005829">
    <property type="term" value="C:cytosol"/>
    <property type="evidence" value="ECO:0007669"/>
    <property type="project" value="TreeGrafter"/>
</dbReference>
<dbReference type="EC" id="3.6.4.13" evidence="2"/>
<dbReference type="InterPro" id="IPR011545">
    <property type="entry name" value="DEAD/DEAH_box_helicase_dom"/>
</dbReference>
<keyword evidence="4 12" id="KW-0547">Nucleotide-binding</keyword>
<feature type="domain" description="Helicase ATP-binding" evidence="14">
    <location>
        <begin position="186"/>
        <end position="416"/>
    </location>
</feature>
<evidence type="ECO:0000256" key="1">
    <source>
        <dbReference type="ARBA" id="ARBA00004123"/>
    </source>
</evidence>
<feature type="region of interest" description="Disordered" evidence="13">
    <location>
        <begin position="670"/>
        <end position="693"/>
    </location>
</feature>
<evidence type="ECO:0000259" key="15">
    <source>
        <dbReference type="PROSITE" id="PS51194"/>
    </source>
</evidence>
<proteinExistence type="inferred from homology"/>
<dbReference type="PANTHER" id="PTHR47959:SF1">
    <property type="entry name" value="ATP-DEPENDENT RNA HELICASE DBPA"/>
    <property type="match status" value="1"/>
</dbReference>
<evidence type="ECO:0000259" key="16">
    <source>
        <dbReference type="PROSITE" id="PS51195"/>
    </source>
</evidence>
<feature type="compositionally biased region" description="Basic and acidic residues" evidence="13">
    <location>
        <begin position="359"/>
        <end position="373"/>
    </location>
</feature>
<protein>
    <recommendedName>
        <fullName evidence="2">RNA helicase</fullName>
        <ecNumber evidence="2">3.6.4.13</ecNumber>
    </recommendedName>
</protein>
<evidence type="ECO:0000256" key="2">
    <source>
        <dbReference type="ARBA" id="ARBA00012552"/>
    </source>
</evidence>
<dbReference type="InterPro" id="IPR027417">
    <property type="entry name" value="P-loop_NTPase"/>
</dbReference>
<dbReference type="GO" id="GO:0042254">
    <property type="term" value="P:ribosome biogenesis"/>
    <property type="evidence" value="ECO:0007669"/>
    <property type="project" value="UniProtKB-KW"/>
</dbReference>
<dbReference type="InParanoid" id="A0A3N4KX41"/>
<evidence type="ECO:0000256" key="6">
    <source>
        <dbReference type="ARBA" id="ARBA00022806"/>
    </source>
</evidence>
<dbReference type="PROSITE" id="PS00039">
    <property type="entry name" value="DEAD_ATP_HELICASE"/>
    <property type="match status" value="1"/>
</dbReference>
<evidence type="ECO:0000256" key="10">
    <source>
        <dbReference type="ARBA" id="ARBA00047984"/>
    </source>
</evidence>
<evidence type="ECO:0000256" key="3">
    <source>
        <dbReference type="ARBA" id="ARBA00022517"/>
    </source>
</evidence>
<evidence type="ECO:0000256" key="7">
    <source>
        <dbReference type="ARBA" id="ARBA00022840"/>
    </source>
</evidence>
<evidence type="ECO:0000313" key="18">
    <source>
        <dbReference type="Proteomes" id="UP000277580"/>
    </source>
</evidence>
<comment type="subcellular location">
    <subcellularLocation>
        <location evidence="1">Nucleus</location>
    </subcellularLocation>
</comment>
<dbReference type="GO" id="GO:0005634">
    <property type="term" value="C:nucleus"/>
    <property type="evidence" value="ECO:0007669"/>
    <property type="project" value="UniProtKB-SubCell"/>
</dbReference>
<dbReference type="InterPro" id="IPR050079">
    <property type="entry name" value="DEAD_box_RNA_helicase"/>
</dbReference>
<organism evidence="17 18">
    <name type="scientific">Morchella conica CCBAS932</name>
    <dbReference type="NCBI Taxonomy" id="1392247"/>
    <lineage>
        <taxon>Eukaryota</taxon>
        <taxon>Fungi</taxon>
        <taxon>Dikarya</taxon>
        <taxon>Ascomycota</taxon>
        <taxon>Pezizomycotina</taxon>
        <taxon>Pezizomycetes</taxon>
        <taxon>Pezizales</taxon>
        <taxon>Morchellaceae</taxon>
        <taxon>Morchella</taxon>
    </lineage>
</organism>
<dbReference type="STRING" id="1392247.A0A3N4KX41"/>
<feature type="short sequence motif" description="Q motif" evidence="11">
    <location>
        <begin position="155"/>
        <end position="183"/>
    </location>
</feature>
<sequence length="762" mass="84529">MARGKKKRAAPPATNPLPLKRLKKSTTNSHAVSIDKLGWQKVSMPDRLDDVEGFMGMEEVEGVEIVRKSDGSFEYKKIAGMPANSKSSRANETEGGTEEEAWKGIVEVGGHVKEKVKLKKPKGKKKIIKEIAKTEGSAGNAFAVLSDDDEDVSLPAWGPLNLSLPVLRALSQMSFTSPTPIQSAAIPEIVNGRDFIGKASTGSGKTLAFGIPIMEYYLKRYCHEIDGEIEKPERLPVALVLSPTRELAYQLHSHLISLAAFIPEIRIVSVTGGLSIQKQLRQLTENGGADVIVATPGRLWEVISEGQGWIERLRKGLKFLVVDEADRLLQEGHYKEVIEVLHLLAKRTENPDEGESEEDRAGSEIESSDEKSVKFNNKSKTREIEKVERQTLVFSATFHRGLQQKLAGKSSKKSIGGDLMDEKESMEYLLKKLYFREKSPKFVDVNPTGQLAERLSEGIIECGAMEKDLYLYFLLLRYPSRTLVFTNSISSVKRLAPFLAMLQLPAYPLHSGMIQKARLRSLERFSSSSNPNSILIATDVAARGLDIKNVDMIIHYHLPRTADMYVHRSGRTARGINARGVSVLLCSPDEVLSVRRLVGKVHESDPTVKSTGRYLMKGFNVDRKLVNRLKPRIDLAKKIADSSIEKQKKGHEDEWLKTAAQELGVDYNSDEFSKNGNARRGRQGSKIKKDRAASATKGDLASWKAQLNELLKHKVNSGFSELYLTSGTVNLAHSLFQAQLEGKSRDGFLGLEERSALEEVGG</sequence>
<dbReference type="PROSITE" id="PS51192">
    <property type="entry name" value="HELICASE_ATP_BIND_1"/>
    <property type="match status" value="1"/>
</dbReference>
<dbReference type="InterPro" id="IPR014014">
    <property type="entry name" value="RNA_helicase_DEAD_Q_motif"/>
</dbReference>
<dbReference type="InterPro" id="IPR014001">
    <property type="entry name" value="Helicase_ATP-bd"/>
</dbReference>
<dbReference type="Proteomes" id="UP000277580">
    <property type="component" value="Unassembled WGS sequence"/>
</dbReference>
<dbReference type="GO" id="GO:0016787">
    <property type="term" value="F:hydrolase activity"/>
    <property type="evidence" value="ECO:0007669"/>
    <property type="project" value="UniProtKB-KW"/>
</dbReference>
<keyword evidence="7 12" id="KW-0067">ATP-binding</keyword>
<dbReference type="SUPFAM" id="SSF52540">
    <property type="entry name" value="P-loop containing nucleoside triphosphate hydrolases"/>
    <property type="match status" value="1"/>
</dbReference>
<dbReference type="PANTHER" id="PTHR47959">
    <property type="entry name" value="ATP-DEPENDENT RNA HELICASE RHLE-RELATED"/>
    <property type="match status" value="1"/>
</dbReference>
<dbReference type="AlphaFoldDB" id="A0A3N4KX41"/>
<dbReference type="SMART" id="SM00487">
    <property type="entry name" value="DEXDc"/>
    <property type="match status" value="1"/>
</dbReference>
<evidence type="ECO:0000256" key="13">
    <source>
        <dbReference type="SAM" id="MobiDB-lite"/>
    </source>
</evidence>
<evidence type="ECO:0000313" key="17">
    <source>
        <dbReference type="EMBL" id="RPB12921.1"/>
    </source>
</evidence>
<feature type="region of interest" description="Disordered" evidence="13">
    <location>
        <begin position="348"/>
        <end position="378"/>
    </location>
</feature>
<reference evidence="17 18" key="1">
    <citation type="journal article" date="2018" name="Nat. Ecol. Evol.">
        <title>Pezizomycetes genomes reveal the molecular basis of ectomycorrhizal truffle lifestyle.</title>
        <authorList>
            <person name="Murat C."/>
            <person name="Payen T."/>
            <person name="Noel B."/>
            <person name="Kuo A."/>
            <person name="Morin E."/>
            <person name="Chen J."/>
            <person name="Kohler A."/>
            <person name="Krizsan K."/>
            <person name="Balestrini R."/>
            <person name="Da Silva C."/>
            <person name="Montanini B."/>
            <person name="Hainaut M."/>
            <person name="Levati E."/>
            <person name="Barry K.W."/>
            <person name="Belfiori B."/>
            <person name="Cichocki N."/>
            <person name="Clum A."/>
            <person name="Dockter R.B."/>
            <person name="Fauchery L."/>
            <person name="Guy J."/>
            <person name="Iotti M."/>
            <person name="Le Tacon F."/>
            <person name="Lindquist E.A."/>
            <person name="Lipzen A."/>
            <person name="Malagnac F."/>
            <person name="Mello A."/>
            <person name="Molinier V."/>
            <person name="Miyauchi S."/>
            <person name="Poulain J."/>
            <person name="Riccioni C."/>
            <person name="Rubini A."/>
            <person name="Sitrit Y."/>
            <person name="Splivallo R."/>
            <person name="Traeger S."/>
            <person name="Wang M."/>
            <person name="Zifcakova L."/>
            <person name="Wipf D."/>
            <person name="Zambonelli A."/>
            <person name="Paolocci F."/>
            <person name="Nowrousian M."/>
            <person name="Ottonello S."/>
            <person name="Baldrian P."/>
            <person name="Spatafora J.W."/>
            <person name="Henrissat B."/>
            <person name="Nagy L.G."/>
            <person name="Aury J.M."/>
            <person name="Wincker P."/>
            <person name="Grigoriev I.V."/>
            <person name="Bonfante P."/>
            <person name="Martin F.M."/>
        </authorList>
    </citation>
    <scope>NUCLEOTIDE SEQUENCE [LARGE SCALE GENOMIC DNA]</scope>
    <source>
        <strain evidence="17 18">CCBAS932</strain>
    </source>
</reference>
<evidence type="ECO:0000256" key="11">
    <source>
        <dbReference type="PROSITE-ProRule" id="PRU00552"/>
    </source>
</evidence>